<comment type="caution">
    <text evidence="3">The sequence shown here is derived from an EMBL/GenBank/DDBJ whole genome shotgun (WGS) entry which is preliminary data.</text>
</comment>
<dbReference type="SUPFAM" id="SSF56563">
    <property type="entry name" value="Major capsid protein gp5"/>
    <property type="match status" value="1"/>
</dbReference>
<dbReference type="EMBL" id="BAAAYV010000005">
    <property type="protein sequence ID" value="GAA3654540.1"/>
    <property type="molecule type" value="Genomic_DNA"/>
</dbReference>
<feature type="domain" description="Phage capsid-like C-terminal" evidence="2">
    <location>
        <begin position="151"/>
        <end position="393"/>
    </location>
</feature>
<evidence type="ECO:0000313" key="4">
    <source>
        <dbReference type="Proteomes" id="UP001410795"/>
    </source>
</evidence>
<proteinExistence type="predicted"/>
<dbReference type="Gene3D" id="3.30.2400.10">
    <property type="entry name" value="Major capsid protein gp5"/>
    <property type="match status" value="1"/>
</dbReference>
<protein>
    <recommendedName>
        <fullName evidence="2">Phage capsid-like C-terminal domain-containing protein</fullName>
    </recommendedName>
</protein>
<dbReference type="NCBIfam" id="TIGR01554">
    <property type="entry name" value="major_cap_HK97"/>
    <property type="match status" value="1"/>
</dbReference>
<dbReference type="Pfam" id="PF05065">
    <property type="entry name" value="Phage_capsid"/>
    <property type="match status" value="1"/>
</dbReference>
<sequence>MSTTLPELRLKMQRELASAREIADAATAAKRELTSQESTRVEQHMKAHSDAKLAFDVQRAKESDETIAALKAIGVDLGIGGPSEEVKATPTRKGPRAKAWAEKVTESIDRMGKAVGAPDGVKALVSGSISVPNLLDQGTPVEIDATRTTVLDLLERGNPPGERQGNEFKYVRQTARQNNAAAVADLQPKPTSTYTFGEVSDRYRVYANKTEDLPYRYLSDYSTLIEVVRTQLAEDTILAIEADVLSGDGTGEGFTGLLETSGIQAQAFTTDILTTLSRAKYKLIAQELAFDGWVLNPQDLEQLENLRENGTTGAFLFKSQAEIAARLGAPIAVTAGIPAGTALVGDFSQAQLIPVGDDELVVDTGKRTTNNSFLLMYEGRYGFRVKKPVSFVQVDLEA</sequence>
<dbReference type="InterPro" id="IPR024455">
    <property type="entry name" value="Phage_capsid"/>
</dbReference>
<dbReference type="Gene3D" id="3.30.2320.10">
    <property type="entry name" value="hypothetical protein PF0899 domain"/>
    <property type="match status" value="1"/>
</dbReference>
<comment type="subcellular location">
    <subcellularLocation>
        <location evidence="1">Virion</location>
    </subcellularLocation>
</comment>
<dbReference type="Proteomes" id="UP001410795">
    <property type="component" value="Unassembled WGS sequence"/>
</dbReference>
<dbReference type="RefSeq" id="WP_221854972.1">
    <property type="nucleotide sequence ID" value="NZ_BAAAYV010000005.1"/>
</dbReference>
<organism evidence="3 4">
    <name type="scientific">Microbacterium marinilacus</name>
    <dbReference type="NCBI Taxonomy" id="415209"/>
    <lineage>
        <taxon>Bacteria</taxon>
        <taxon>Bacillati</taxon>
        <taxon>Actinomycetota</taxon>
        <taxon>Actinomycetes</taxon>
        <taxon>Micrococcales</taxon>
        <taxon>Microbacteriaceae</taxon>
        <taxon>Microbacterium</taxon>
    </lineage>
</organism>
<dbReference type="InterPro" id="IPR054612">
    <property type="entry name" value="Phage_capsid-like_C"/>
</dbReference>
<accession>A0ABP7BC84</accession>
<evidence type="ECO:0000259" key="2">
    <source>
        <dbReference type="Pfam" id="PF05065"/>
    </source>
</evidence>
<gene>
    <name evidence="3" type="ORF">GCM10022202_13320</name>
</gene>
<evidence type="ECO:0000313" key="3">
    <source>
        <dbReference type="EMBL" id="GAA3654540.1"/>
    </source>
</evidence>
<name>A0ABP7BC84_9MICO</name>
<keyword evidence="4" id="KW-1185">Reference proteome</keyword>
<evidence type="ECO:0000256" key="1">
    <source>
        <dbReference type="ARBA" id="ARBA00004328"/>
    </source>
</evidence>
<reference evidence="4" key="1">
    <citation type="journal article" date="2019" name="Int. J. Syst. Evol. Microbiol.">
        <title>The Global Catalogue of Microorganisms (GCM) 10K type strain sequencing project: providing services to taxonomists for standard genome sequencing and annotation.</title>
        <authorList>
            <consortium name="The Broad Institute Genomics Platform"/>
            <consortium name="The Broad Institute Genome Sequencing Center for Infectious Disease"/>
            <person name="Wu L."/>
            <person name="Ma J."/>
        </authorList>
    </citation>
    <scope>NUCLEOTIDE SEQUENCE [LARGE SCALE GENOMIC DNA]</scope>
    <source>
        <strain evidence="4">JCM 16546</strain>
    </source>
</reference>